<dbReference type="InterPro" id="IPR000182">
    <property type="entry name" value="GNAT_dom"/>
</dbReference>
<sequence>MSEQAEVDVHVRPYDPESDREALWELKRGFELGIGEGTGGDEKGAVYEEKLTAAYRERWLAWVDRCVGEESKCVVVAETGTDPSTGGAGASDTSTAAGGDTGVVGYAFVLPESLSFVWDAAVLNEIFVAPDERGTGVADALMDAAVGCARSQDLPLDRMVLDVDRENDRARAFYERYGFEHWGEMVAREL</sequence>
<protein>
    <submittedName>
        <fullName evidence="2">GNAT family N-acetyltransferase</fullName>
        <ecNumber evidence="2">2.3.-.-</ecNumber>
    </submittedName>
</protein>
<evidence type="ECO:0000259" key="1">
    <source>
        <dbReference type="PROSITE" id="PS51186"/>
    </source>
</evidence>
<dbReference type="RefSeq" id="WP_256422700.1">
    <property type="nucleotide sequence ID" value="NZ_JANHDI010000014.1"/>
</dbReference>
<dbReference type="PANTHER" id="PTHR43072">
    <property type="entry name" value="N-ACETYLTRANSFERASE"/>
    <property type="match status" value="1"/>
</dbReference>
<dbReference type="EC" id="2.3.-.-" evidence="2"/>
<comment type="caution">
    <text evidence="2">The sequence shown here is derived from an EMBL/GenBank/DDBJ whole genome shotgun (WGS) entry which is preliminary data.</text>
</comment>
<evidence type="ECO:0000313" key="2">
    <source>
        <dbReference type="EMBL" id="MFD1599297.1"/>
    </source>
</evidence>
<dbReference type="Proteomes" id="UP001597085">
    <property type="component" value="Unassembled WGS sequence"/>
</dbReference>
<gene>
    <name evidence="2" type="ORF">ACFSBX_10055</name>
</gene>
<organism evidence="2 3">
    <name type="scientific">Halobellus rarus</name>
    <dbReference type="NCBI Taxonomy" id="1126237"/>
    <lineage>
        <taxon>Archaea</taxon>
        <taxon>Methanobacteriati</taxon>
        <taxon>Methanobacteriota</taxon>
        <taxon>Stenosarchaea group</taxon>
        <taxon>Halobacteria</taxon>
        <taxon>Halobacteriales</taxon>
        <taxon>Haloferacaceae</taxon>
        <taxon>Halobellus</taxon>
    </lineage>
</organism>
<dbReference type="Gene3D" id="3.40.630.30">
    <property type="match status" value="1"/>
</dbReference>
<dbReference type="AlphaFoldDB" id="A0ABD6CNN4"/>
<dbReference type="GO" id="GO:0016746">
    <property type="term" value="F:acyltransferase activity"/>
    <property type="evidence" value="ECO:0007669"/>
    <property type="project" value="UniProtKB-KW"/>
</dbReference>
<dbReference type="EMBL" id="JBHUDK010000008">
    <property type="protein sequence ID" value="MFD1599297.1"/>
    <property type="molecule type" value="Genomic_DNA"/>
</dbReference>
<evidence type="ECO:0000313" key="3">
    <source>
        <dbReference type="Proteomes" id="UP001597085"/>
    </source>
</evidence>
<reference evidence="2 3" key="1">
    <citation type="journal article" date="2019" name="Int. J. Syst. Evol. Microbiol.">
        <title>The Global Catalogue of Microorganisms (GCM) 10K type strain sequencing project: providing services to taxonomists for standard genome sequencing and annotation.</title>
        <authorList>
            <consortium name="The Broad Institute Genomics Platform"/>
            <consortium name="The Broad Institute Genome Sequencing Center for Infectious Disease"/>
            <person name="Wu L."/>
            <person name="Ma J."/>
        </authorList>
    </citation>
    <scope>NUCLEOTIDE SEQUENCE [LARGE SCALE GENOMIC DNA]</scope>
    <source>
        <strain evidence="2 3">CGMCC 1.12121</strain>
    </source>
</reference>
<proteinExistence type="predicted"/>
<dbReference type="CDD" id="cd04301">
    <property type="entry name" value="NAT_SF"/>
    <property type="match status" value="1"/>
</dbReference>
<accession>A0ABD6CNN4</accession>
<dbReference type="InterPro" id="IPR016181">
    <property type="entry name" value="Acyl_CoA_acyltransferase"/>
</dbReference>
<feature type="domain" description="N-acetyltransferase" evidence="1">
    <location>
        <begin position="46"/>
        <end position="190"/>
    </location>
</feature>
<dbReference type="Pfam" id="PF13508">
    <property type="entry name" value="Acetyltransf_7"/>
    <property type="match status" value="1"/>
</dbReference>
<dbReference type="SUPFAM" id="SSF55729">
    <property type="entry name" value="Acyl-CoA N-acyltransferases (Nat)"/>
    <property type="match status" value="1"/>
</dbReference>
<keyword evidence="2" id="KW-0808">Transferase</keyword>
<name>A0ABD6CNN4_9EURY</name>
<keyword evidence="2" id="KW-0012">Acyltransferase</keyword>
<dbReference type="PROSITE" id="PS51186">
    <property type="entry name" value="GNAT"/>
    <property type="match status" value="1"/>
</dbReference>
<keyword evidence="3" id="KW-1185">Reference proteome</keyword>